<keyword evidence="2 5" id="KW-0489">Methyltransferase</keyword>
<comment type="similarity">
    <text evidence="1">Belongs to the class IV-like SAM-binding methyltransferase superfamily. RNA methyltransferase TrmH family.</text>
</comment>
<name>A0ABU3NVX6_9FIRM</name>
<proteinExistence type="inferred from homology"/>
<dbReference type="InterPro" id="IPR029064">
    <property type="entry name" value="Ribosomal_eL30-like_sf"/>
</dbReference>
<reference evidence="5 6" key="1">
    <citation type="submission" date="2023-07" db="EMBL/GenBank/DDBJ databases">
        <title>The novel representative of Negativicutes class, Anaeroselena agilis gen. nov. sp. nov.</title>
        <authorList>
            <person name="Prokofeva M.I."/>
            <person name="Elcheninov A.G."/>
            <person name="Klyukina A."/>
            <person name="Kublanov I.V."/>
            <person name="Frolov E.N."/>
            <person name="Podosokorskaya O.A."/>
        </authorList>
    </citation>
    <scope>NUCLEOTIDE SEQUENCE [LARGE SCALE GENOMIC DNA]</scope>
    <source>
        <strain evidence="5 6">4137-cl</strain>
    </source>
</reference>
<evidence type="ECO:0000313" key="5">
    <source>
        <dbReference type="EMBL" id="MDT8900974.1"/>
    </source>
</evidence>
<dbReference type="SUPFAM" id="SSF55315">
    <property type="entry name" value="L30e-like"/>
    <property type="match status" value="1"/>
</dbReference>
<dbReference type="Pfam" id="PF00588">
    <property type="entry name" value="SpoU_methylase"/>
    <property type="match status" value="1"/>
</dbReference>
<keyword evidence="3" id="KW-0808">Transferase</keyword>
<evidence type="ECO:0000256" key="1">
    <source>
        <dbReference type="ARBA" id="ARBA00007228"/>
    </source>
</evidence>
<comment type="caution">
    <text evidence="5">The sequence shown here is derived from an EMBL/GenBank/DDBJ whole genome shotgun (WGS) entry which is preliminary data.</text>
</comment>
<dbReference type="InterPro" id="IPR013123">
    <property type="entry name" value="SpoU_subst-bd"/>
</dbReference>
<dbReference type="GO" id="GO:0032259">
    <property type="term" value="P:methylation"/>
    <property type="evidence" value="ECO:0007669"/>
    <property type="project" value="UniProtKB-KW"/>
</dbReference>
<dbReference type="InterPro" id="IPR051259">
    <property type="entry name" value="rRNA_Methyltransferase"/>
</dbReference>
<dbReference type="PANTHER" id="PTHR43191:SF2">
    <property type="entry name" value="RRNA METHYLTRANSFERASE 3, MITOCHONDRIAL"/>
    <property type="match status" value="1"/>
</dbReference>
<gene>
    <name evidence="5" type="ORF">Q4T40_06980</name>
</gene>
<dbReference type="InterPro" id="IPR029028">
    <property type="entry name" value="Alpha/beta_knot_MTases"/>
</dbReference>
<dbReference type="PANTHER" id="PTHR43191">
    <property type="entry name" value="RRNA METHYLTRANSFERASE 3"/>
    <property type="match status" value="1"/>
</dbReference>
<evidence type="ECO:0000256" key="2">
    <source>
        <dbReference type="ARBA" id="ARBA00022603"/>
    </source>
</evidence>
<organism evidence="5 6">
    <name type="scientific">Anaeroselena agilis</name>
    <dbReference type="NCBI Taxonomy" id="3063788"/>
    <lineage>
        <taxon>Bacteria</taxon>
        <taxon>Bacillati</taxon>
        <taxon>Bacillota</taxon>
        <taxon>Negativicutes</taxon>
        <taxon>Acetonemataceae</taxon>
        <taxon>Anaeroselena</taxon>
    </lineage>
</organism>
<dbReference type="InterPro" id="IPR029026">
    <property type="entry name" value="tRNA_m1G_MTases_N"/>
</dbReference>
<evidence type="ECO:0000259" key="4">
    <source>
        <dbReference type="SMART" id="SM00967"/>
    </source>
</evidence>
<dbReference type="RefSeq" id="WP_413779503.1">
    <property type="nucleotide sequence ID" value="NZ_JAUOZS010000001.1"/>
</dbReference>
<dbReference type="SUPFAM" id="SSF75217">
    <property type="entry name" value="alpha/beta knot"/>
    <property type="match status" value="1"/>
</dbReference>
<dbReference type="SMART" id="SM00967">
    <property type="entry name" value="SpoU_sub_bind"/>
    <property type="match status" value="1"/>
</dbReference>
<dbReference type="InterPro" id="IPR001537">
    <property type="entry name" value="SpoU_MeTrfase"/>
</dbReference>
<feature type="domain" description="RNA 2-O ribose methyltransferase substrate binding" evidence="4">
    <location>
        <begin position="32"/>
        <end position="108"/>
    </location>
</feature>
<evidence type="ECO:0000313" key="6">
    <source>
        <dbReference type="Proteomes" id="UP001254848"/>
    </source>
</evidence>
<dbReference type="Gene3D" id="3.40.1280.10">
    <property type="match status" value="1"/>
</dbReference>
<keyword evidence="6" id="KW-1185">Reference proteome</keyword>
<dbReference type="GO" id="GO:0008168">
    <property type="term" value="F:methyltransferase activity"/>
    <property type="evidence" value="ECO:0007669"/>
    <property type="project" value="UniProtKB-KW"/>
</dbReference>
<dbReference type="Proteomes" id="UP001254848">
    <property type="component" value="Unassembled WGS sequence"/>
</dbReference>
<dbReference type="InterPro" id="IPR053888">
    <property type="entry name" value="MRM3-like_sub_bind"/>
</dbReference>
<protein>
    <submittedName>
        <fullName evidence="5">RNA methyltransferase</fullName>
    </submittedName>
</protein>
<accession>A0ABU3NVX6</accession>
<dbReference type="CDD" id="cd18095">
    <property type="entry name" value="SpoU-like_rRNA-MTase"/>
    <property type="match status" value="1"/>
</dbReference>
<evidence type="ECO:0000256" key="3">
    <source>
        <dbReference type="ARBA" id="ARBA00022679"/>
    </source>
</evidence>
<dbReference type="Gene3D" id="3.30.1330.30">
    <property type="match status" value="1"/>
</dbReference>
<dbReference type="EMBL" id="JAUOZS010000001">
    <property type="protein sequence ID" value="MDT8900974.1"/>
    <property type="molecule type" value="Genomic_DNA"/>
</dbReference>
<dbReference type="Pfam" id="PF22435">
    <property type="entry name" value="MRM3-like_sub_bind"/>
    <property type="match status" value="1"/>
</dbReference>
<sequence>MTESIASAGNQLVKTVASLRQKKYRDELGLFTVEGVRLAEETVAAGWLVDTCVFTAAAEADPRAAKLIGVLQERQCRLVRVPDHLYAKISDTREPQGIMLVTPKRAAAFDDILSRMAKPIIAVLDGVQDPGNAGTVIRAADAAGCSGVVMLKGCVDLYAGKTVRATMGSLFHLPVVAGMASEELIRLLAAAGIPLIATDLSGATVYSAADLSGPAAIVFGNEGAGVGAELLACAAERIVVPIYGKAESLNVATAAAVILYEAARQRLSTL</sequence>